<dbReference type="InterPro" id="IPR012338">
    <property type="entry name" value="Beta-lactam/transpept-like"/>
</dbReference>
<dbReference type="InterPro" id="IPR001466">
    <property type="entry name" value="Beta-lactam-related"/>
</dbReference>
<dbReference type="Proteomes" id="UP000758168">
    <property type="component" value="Unassembled WGS sequence"/>
</dbReference>
<dbReference type="RefSeq" id="WP_210055627.1">
    <property type="nucleotide sequence ID" value="NZ_BAAAMH010000009.1"/>
</dbReference>
<organism evidence="2 3">
    <name type="scientific">Microlunatus capsulatus</name>
    <dbReference type="NCBI Taxonomy" id="99117"/>
    <lineage>
        <taxon>Bacteria</taxon>
        <taxon>Bacillati</taxon>
        <taxon>Actinomycetota</taxon>
        <taxon>Actinomycetes</taxon>
        <taxon>Propionibacteriales</taxon>
        <taxon>Propionibacteriaceae</taxon>
        <taxon>Microlunatus</taxon>
    </lineage>
</organism>
<dbReference type="InterPro" id="IPR052907">
    <property type="entry name" value="Beta-lactamase/esterase"/>
</dbReference>
<dbReference type="PANTHER" id="PTHR43319">
    <property type="entry name" value="BETA-LACTAMASE-RELATED"/>
    <property type="match status" value="1"/>
</dbReference>
<evidence type="ECO:0000313" key="3">
    <source>
        <dbReference type="Proteomes" id="UP000758168"/>
    </source>
</evidence>
<accession>A0ABS4Z946</accession>
<sequence>MQRDGGWWVEDGFGAVADAFVANADDPGEDAAAVTVFHGGRKVVDLWGGTDVVRRRPMPRDGLMVVASCSKGVTAAVLAVLVERGLLDPDAPVGRYWPEYAVQGKEDTTVAMVASHTAGLPYPPLGTGLRGLDLHRGPAVTAALAAARPLWTPGTAMAYHPVTYGTLLDEVVRRATGRSIGQHVQELVARPLGVDLWMGLPAAEVDRVVPGRWEEATASTAPADAPPPAPGSYAALREQFLAENGPIEPDPEDRDAVAIHLAAERPAVGAVTDARSLATMYAALLGEVDGVRLVDESTRRRVTRPRTDDVETLVESGTAGPDIRFGLGFQLASPSMPGLGPASFGHTGAGARLGLADPDLGVGFGYVCSRMRVIGPDGDARWSRLLDAVRRCVG</sequence>
<feature type="domain" description="Beta-lactamase-related" evidence="1">
    <location>
        <begin position="27"/>
        <end position="385"/>
    </location>
</feature>
<dbReference type="PANTHER" id="PTHR43319:SF3">
    <property type="entry name" value="BETA-LACTAMASE-RELATED DOMAIN-CONTAINING PROTEIN"/>
    <property type="match status" value="1"/>
</dbReference>
<evidence type="ECO:0000313" key="2">
    <source>
        <dbReference type="EMBL" id="MBP2417285.1"/>
    </source>
</evidence>
<protein>
    <submittedName>
        <fullName evidence="2">CubicO group peptidase (Beta-lactamase class C family)</fullName>
    </submittedName>
</protein>
<reference evidence="2 3" key="1">
    <citation type="submission" date="2021-03" db="EMBL/GenBank/DDBJ databases">
        <title>Sequencing the genomes of 1000 actinobacteria strains.</title>
        <authorList>
            <person name="Klenk H.-P."/>
        </authorList>
    </citation>
    <scope>NUCLEOTIDE SEQUENCE [LARGE SCALE GENOMIC DNA]</scope>
    <source>
        <strain evidence="2 3">DSM 12936</strain>
    </source>
</reference>
<dbReference type="Gene3D" id="3.40.710.10">
    <property type="entry name" value="DD-peptidase/beta-lactamase superfamily"/>
    <property type="match status" value="1"/>
</dbReference>
<gene>
    <name evidence="2" type="ORF">JOF54_002207</name>
</gene>
<proteinExistence type="predicted"/>
<dbReference type="EMBL" id="JAGIOB010000001">
    <property type="protein sequence ID" value="MBP2417285.1"/>
    <property type="molecule type" value="Genomic_DNA"/>
</dbReference>
<evidence type="ECO:0000259" key="1">
    <source>
        <dbReference type="Pfam" id="PF00144"/>
    </source>
</evidence>
<dbReference type="SUPFAM" id="SSF56601">
    <property type="entry name" value="beta-lactamase/transpeptidase-like"/>
    <property type="match status" value="1"/>
</dbReference>
<name>A0ABS4Z946_9ACTN</name>
<comment type="caution">
    <text evidence="2">The sequence shown here is derived from an EMBL/GenBank/DDBJ whole genome shotgun (WGS) entry which is preliminary data.</text>
</comment>
<keyword evidence="3" id="KW-1185">Reference proteome</keyword>
<dbReference type="Pfam" id="PF00144">
    <property type="entry name" value="Beta-lactamase"/>
    <property type="match status" value="1"/>
</dbReference>